<feature type="transmembrane region" description="Helical" evidence="1">
    <location>
        <begin position="37"/>
        <end position="58"/>
    </location>
</feature>
<protein>
    <submittedName>
        <fullName evidence="2">Uncharacterized protein</fullName>
    </submittedName>
</protein>
<evidence type="ECO:0000313" key="3">
    <source>
        <dbReference type="Proteomes" id="UP000035350"/>
    </source>
</evidence>
<feature type="transmembrane region" description="Helical" evidence="1">
    <location>
        <begin position="6"/>
        <end position="25"/>
    </location>
</feature>
<dbReference type="Proteomes" id="UP000035350">
    <property type="component" value="Unassembled WGS sequence"/>
</dbReference>
<keyword evidence="1" id="KW-0812">Transmembrane</keyword>
<dbReference type="AlphaFoldDB" id="A0A0G8CFZ0"/>
<evidence type="ECO:0000256" key="1">
    <source>
        <dbReference type="SAM" id="Phobius"/>
    </source>
</evidence>
<keyword evidence="1" id="KW-0472">Membrane</keyword>
<organism evidence="2 3">
    <name type="scientific">Bacillus wiedmannii</name>
    <dbReference type="NCBI Taxonomy" id="1890302"/>
    <lineage>
        <taxon>Bacteria</taxon>
        <taxon>Bacillati</taxon>
        <taxon>Bacillota</taxon>
        <taxon>Bacilli</taxon>
        <taxon>Bacillales</taxon>
        <taxon>Bacillaceae</taxon>
        <taxon>Bacillus</taxon>
        <taxon>Bacillus cereus group</taxon>
    </lineage>
</organism>
<keyword evidence="1" id="KW-1133">Transmembrane helix</keyword>
<dbReference type="PATRIC" id="fig|1396.433.peg.2214"/>
<proteinExistence type="predicted"/>
<sequence>MLTIIGFNLSLIVIFLIIYFVLWSFASRNLFFNLTSFFMLAIVVAPIILSILNIVWIIKNDLSNWSYLIPVFYISIPIVKIFLEEKEQKRDDELYENYTPQLRLVIKSFFSELSIENDEEDIFIVKLDNKRNNKYVFKVIINLEDVQYNKDFLVKKLNNIIRDEIPDIGTEIYINVNQDVQKKSRFVMNLT</sequence>
<comment type="caution">
    <text evidence="2">The sequence shown here is derived from an EMBL/GenBank/DDBJ whole genome shotgun (WGS) entry which is preliminary data.</text>
</comment>
<feature type="transmembrane region" description="Helical" evidence="1">
    <location>
        <begin position="64"/>
        <end position="83"/>
    </location>
</feature>
<accession>A0A0G8CFZ0</accession>
<reference evidence="3" key="2">
    <citation type="submission" date="2015-04" db="EMBL/GenBank/DDBJ databases">
        <title>Draft Genome Sequences of Eight Spore-Forming Food Isolates of Bacillus cereus Genome sequencing.</title>
        <authorList>
            <person name="Krawcyk A.O."/>
            <person name="de Jong A."/>
            <person name="Eijlander R.T."/>
            <person name="Berendsen E.M."/>
            <person name="Holsappel S."/>
            <person name="Wells-Bennik M."/>
            <person name="Kuipers O.P."/>
        </authorList>
    </citation>
    <scope>NUCLEOTIDE SEQUENCE [LARGE SCALE GENOMIC DNA]</scope>
    <source>
        <strain evidence="3">B4147</strain>
    </source>
</reference>
<gene>
    <name evidence="2" type="ORF">B4147_3336</name>
</gene>
<reference evidence="2 3" key="1">
    <citation type="journal article" date="2015" name="Genome Announc.">
        <title>Next-Generation Whole-Genome Sequencing of Eight Strains of Bacillus cereus, Isolated from Food.</title>
        <authorList>
            <person name="Krawczyk A.O."/>
            <person name="de Jong A."/>
            <person name="Eijlander R.T."/>
            <person name="Berendsen E.M."/>
            <person name="Holsappel S."/>
            <person name="Wells-Bennik M.H."/>
            <person name="Kuipers O.P."/>
        </authorList>
    </citation>
    <scope>NUCLEOTIDE SEQUENCE [LARGE SCALE GENOMIC DNA]</scope>
    <source>
        <strain evidence="2 3">B4147</strain>
    </source>
</reference>
<evidence type="ECO:0000313" key="2">
    <source>
        <dbReference type="EMBL" id="KKZ98753.1"/>
    </source>
</evidence>
<name>A0A0G8CFZ0_9BACI</name>
<dbReference type="EMBL" id="LCYN01000004">
    <property type="protein sequence ID" value="KKZ98753.1"/>
    <property type="molecule type" value="Genomic_DNA"/>
</dbReference>
<dbReference type="RefSeq" id="WP_046957647.1">
    <property type="nucleotide sequence ID" value="NZ_LCYN01000004.1"/>
</dbReference>